<dbReference type="PROSITE" id="PS50103">
    <property type="entry name" value="ZF_C3H1"/>
    <property type="match status" value="1"/>
</dbReference>
<evidence type="ECO:0000313" key="8">
    <source>
        <dbReference type="Proteomes" id="UP000243459"/>
    </source>
</evidence>
<reference evidence="8" key="1">
    <citation type="journal article" date="2017" name="Nat. Commun.">
        <title>The asparagus genome sheds light on the origin and evolution of a young Y chromosome.</title>
        <authorList>
            <person name="Harkess A."/>
            <person name="Zhou J."/>
            <person name="Xu C."/>
            <person name="Bowers J.E."/>
            <person name="Van der Hulst R."/>
            <person name="Ayyampalayam S."/>
            <person name="Mercati F."/>
            <person name="Riccardi P."/>
            <person name="McKain M.R."/>
            <person name="Kakrana A."/>
            <person name="Tang H."/>
            <person name="Ray J."/>
            <person name="Groenendijk J."/>
            <person name="Arikit S."/>
            <person name="Mathioni S.M."/>
            <person name="Nakano M."/>
            <person name="Shan H."/>
            <person name="Telgmann-Rauber A."/>
            <person name="Kanno A."/>
            <person name="Yue Z."/>
            <person name="Chen H."/>
            <person name="Li W."/>
            <person name="Chen Y."/>
            <person name="Xu X."/>
            <person name="Zhang Y."/>
            <person name="Luo S."/>
            <person name="Chen H."/>
            <person name="Gao J."/>
            <person name="Mao Z."/>
            <person name="Pires J.C."/>
            <person name="Luo M."/>
            <person name="Kudrna D."/>
            <person name="Wing R.A."/>
            <person name="Meyers B.C."/>
            <person name="Yi K."/>
            <person name="Kong H."/>
            <person name="Lavrijsen P."/>
            <person name="Sunseri F."/>
            <person name="Falavigna A."/>
            <person name="Ye Y."/>
            <person name="Leebens-Mack J.H."/>
            <person name="Chen G."/>
        </authorList>
    </citation>
    <scope>NUCLEOTIDE SEQUENCE [LARGE SCALE GENOMIC DNA]</scope>
    <source>
        <strain evidence="8">cv. DH0086</strain>
    </source>
</reference>
<name>A0A5P1EH65_ASPOF</name>
<dbReference type="InterPro" id="IPR036855">
    <property type="entry name" value="Znf_CCCH_sf"/>
</dbReference>
<feature type="region of interest" description="Disordered" evidence="5">
    <location>
        <begin position="73"/>
        <end position="110"/>
    </location>
</feature>
<feature type="compositionally biased region" description="Low complexity" evidence="5">
    <location>
        <begin position="93"/>
        <end position="110"/>
    </location>
</feature>
<dbReference type="Pfam" id="PF00642">
    <property type="entry name" value="zf-CCCH"/>
    <property type="match status" value="1"/>
</dbReference>
<accession>A0A5P1EH65</accession>
<keyword evidence="3 4" id="KW-0862">Zinc</keyword>
<dbReference type="EMBL" id="CM007387">
    <property type="protein sequence ID" value="ONK65232.1"/>
    <property type="molecule type" value="Genomic_DNA"/>
</dbReference>
<evidence type="ECO:0000313" key="7">
    <source>
        <dbReference type="EMBL" id="ONK65232.1"/>
    </source>
</evidence>
<dbReference type="SUPFAM" id="SSF90229">
    <property type="entry name" value="CCCH zinc finger"/>
    <property type="match status" value="1"/>
</dbReference>
<keyword evidence="2 4" id="KW-0863">Zinc-finger</keyword>
<dbReference type="Gramene" id="ONK65232">
    <property type="protein sequence ID" value="ONK65232"/>
    <property type="gene ID" value="A4U43_C07F35030"/>
</dbReference>
<dbReference type="Gene3D" id="4.10.1000.10">
    <property type="entry name" value="Zinc finger, CCCH-type"/>
    <property type="match status" value="1"/>
</dbReference>
<protein>
    <recommendedName>
        <fullName evidence="6">C3H1-type domain-containing protein</fullName>
    </recommendedName>
</protein>
<proteinExistence type="predicted"/>
<evidence type="ECO:0000259" key="6">
    <source>
        <dbReference type="PROSITE" id="PS50103"/>
    </source>
</evidence>
<feature type="region of interest" description="Disordered" evidence="5">
    <location>
        <begin position="148"/>
        <end position="169"/>
    </location>
</feature>
<evidence type="ECO:0000256" key="3">
    <source>
        <dbReference type="ARBA" id="ARBA00022833"/>
    </source>
</evidence>
<feature type="zinc finger region" description="C3H1-type" evidence="4">
    <location>
        <begin position="46"/>
        <end position="74"/>
    </location>
</feature>
<evidence type="ECO:0000256" key="4">
    <source>
        <dbReference type="PROSITE-ProRule" id="PRU00723"/>
    </source>
</evidence>
<gene>
    <name evidence="7" type="ORF">A4U43_C07F35030</name>
</gene>
<dbReference type="AlphaFoldDB" id="A0A5P1EH65"/>
<sequence length="241" mass="26848">MVVRRMGVDWTGFCSDVEAELLEGIISAGVSVFAARTSPEVAVRRGLQEDMCWSWKELGQCRYGSKCQFAHGKEELRSDPRGPRSWKHKNEVARSVSSTKSSPSSGSSSAYGSKYYRYISLPSPNTPDPDLPTRTSLTKLAETAAASTINPKSKLETAAPTQNPSLSPPLQSLSQFHRRHYHRRLPSIGLRLKKKKSSLCAFSMGLALRAGCLSSRRYALSWRFFFVLQLINKEKKKTSLS</sequence>
<feature type="compositionally biased region" description="Basic and acidic residues" evidence="5">
    <location>
        <begin position="73"/>
        <end position="92"/>
    </location>
</feature>
<evidence type="ECO:0000256" key="2">
    <source>
        <dbReference type="ARBA" id="ARBA00022771"/>
    </source>
</evidence>
<keyword evidence="8" id="KW-1185">Reference proteome</keyword>
<organism evidence="7 8">
    <name type="scientific">Asparagus officinalis</name>
    <name type="common">Garden asparagus</name>
    <dbReference type="NCBI Taxonomy" id="4686"/>
    <lineage>
        <taxon>Eukaryota</taxon>
        <taxon>Viridiplantae</taxon>
        <taxon>Streptophyta</taxon>
        <taxon>Embryophyta</taxon>
        <taxon>Tracheophyta</taxon>
        <taxon>Spermatophyta</taxon>
        <taxon>Magnoliopsida</taxon>
        <taxon>Liliopsida</taxon>
        <taxon>Asparagales</taxon>
        <taxon>Asparagaceae</taxon>
        <taxon>Asparagoideae</taxon>
        <taxon>Asparagus</taxon>
    </lineage>
</organism>
<feature type="domain" description="C3H1-type" evidence="6">
    <location>
        <begin position="46"/>
        <end position="74"/>
    </location>
</feature>
<evidence type="ECO:0000256" key="5">
    <source>
        <dbReference type="SAM" id="MobiDB-lite"/>
    </source>
</evidence>
<dbReference type="InterPro" id="IPR000571">
    <property type="entry name" value="Znf_CCCH"/>
</dbReference>
<evidence type="ECO:0000256" key="1">
    <source>
        <dbReference type="ARBA" id="ARBA00022723"/>
    </source>
</evidence>
<dbReference type="GO" id="GO:0008270">
    <property type="term" value="F:zinc ion binding"/>
    <property type="evidence" value="ECO:0007669"/>
    <property type="project" value="UniProtKB-KW"/>
</dbReference>
<dbReference type="Proteomes" id="UP000243459">
    <property type="component" value="Chromosome 7"/>
</dbReference>
<keyword evidence="1 4" id="KW-0479">Metal-binding</keyword>